<evidence type="ECO:0000313" key="1">
    <source>
        <dbReference type="EMBL" id="EDL85760.1"/>
    </source>
</evidence>
<organism evidence="1 2">
    <name type="scientific">Rattus norvegicus</name>
    <name type="common">Rat</name>
    <dbReference type="NCBI Taxonomy" id="10116"/>
    <lineage>
        <taxon>Eukaryota</taxon>
        <taxon>Metazoa</taxon>
        <taxon>Chordata</taxon>
        <taxon>Craniata</taxon>
        <taxon>Vertebrata</taxon>
        <taxon>Euteleostomi</taxon>
        <taxon>Mammalia</taxon>
        <taxon>Eutheria</taxon>
        <taxon>Euarchontoglires</taxon>
        <taxon>Glires</taxon>
        <taxon>Rodentia</taxon>
        <taxon>Myomorpha</taxon>
        <taxon>Muroidea</taxon>
        <taxon>Muridae</taxon>
        <taxon>Murinae</taxon>
        <taxon>Rattus</taxon>
    </lineage>
</organism>
<dbReference type="Proteomes" id="UP000234681">
    <property type="component" value="Chromosome 2"/>
</dbReference>
<reference evidence="1 2" key="1">
    <citation type="submission" date="2005-09" db="EMBL/GenBank/DDBJ databases">
        <authorList>
            <person name="Mural R.J."/>
            <person name="Li P.W."/>
            <person name="Adams M.D."/>
            <person name="Amanatides P.G."/>
            <person name="Baden-Tillson H."/>
            <person name="Barnstead M."/>
            <person name="Chin S.H."/>
            <person name="Dew I."/>
            <person name="Evans C.A."/>
            <person name="Ferriera S."/>
            <person name="Flanigan M."/>
            <person name="Fosler C."/>
            <person name="Glodek A."/>
            <person name="Gu Z."/>
            <person name="Holt R.A."/>
            <person name="Jennings D."/>
            <person name="Kraft C.L."/>
            <person name="Lu F."/>
            <person name="Nguyen T."/>
            <person name="Nusskern D.R."/>
            <person name="Pfannkoch C.M."/>
            <person name="Sitter C."/>
            <person name="Sutton G.G."/>
            <person name="Venter J.C."/>
            <person name="Wang Z."/>
            <person name="Woodage T."/>
            <person name="Zheng X.H."/>
            <person name="Zhong F."/>
        </authorList>
    </citation>
    <scope>NUCLEOTIDE SEQUENCE [LARGE SCALE GENOMIC DNA]</scope>
    <source>
        <strain>BN</strain>
        <strain evidence="2">Sprague-Dawley</strain>
    </source>
</reference>
<sequence>MPSPQAKPRSLGCGAGVTKWGATPKHYVIGVTIASRSSHSLNCFIIRMDAVLASACFWAHAPRTAPPSAGKPDRLWDSV</sequence>
<dbReference type="AlphaFoldDB" id="A6K2U0"/>
<evidence type="ECO:0000313" key="2">
    <source>
        <dbReference type="Proteomes" id="UP000234681"/>
    </source>
</evidence>
<accession>A6K2U0</accession>
<name>A6K2U0_RAT</name>
<dbReference type="EMBL" id="CH474015">
    <property type="protein sequence ID" value="EDL85760.1"/>
    <property type="molecule type" value="Genomic_DNA"/>
</dbReference>
<protein>
    <submittedName>
        <fullName evidence="1">RCG51974</fullName>
    </submittedName>
</protein>
<proteinExistence type="predicted"/>
<gene>
    <name evidence="1" type="ORF">rCG_51974</name>
</gene>